<dbReference type="PANTHER" id="PTHR37164">
    <property type="entry name" value="BACTERIOHEMERYTHRIN"/>
    <property type="match status" value="1"/>
</dbReference>
<evidence type="ECO:0000256" key="1">
    <source>
        <dbReference type="ARBA" id="ARBA00010587"/>
    </source>
</evidence>
<evidence type="ECO:0000256" key="3">
    <source>
        <dbReference type="ARBA" id="ARBA00023004"/>
    </source>
</evidence>
<proteinExistence type="inferred from homology"/>
<dbReference type="InterPro" id="IPR050669">
    <property type="entry name" value="Hemerythrin"/>
</dbReference>
<protein>
    <recommendedName>
        <fullName evidence="4">Hemerythrin-like domain-containing protein</fullName>
    </recommendedName>
</protein>
<keyword evidence="3" id="KW-0408">Iron</keyword>
<keyword evidence="6" id="KW-1185">Reference proteome</keyword>
<sequence>MDQASDTLALGVNAIDREHHALMSLIAKFIAYLKAEADAEVALAALREAIMAGNAHMEHEEELMAQSDYPGAEEHKLHHRTARLNYTTLMSDVFAFQAHDPALLEQSARIEAMLQHHISGPDRQFAEYLKARGVN</sequence>
<dbReference type="SUPFAM" id="SSF47188">
    <property type="entry name" value="Hemerythrin-like"/>
    <property type="match status" value="1"/>
</dbReference>
<evidence type="ECO:0000256" key="2">
    <source>
        <dbReference type="ARBA" id="ARBA00022723"/>
    </source>
</evidence>
<dbReference type="InterPro" id="IPR012312">
    <property type="entry name" value="Hemerythrin-like"/>
</dbReference>
<dbReference type="InterPro" id="IPR012827">
    <property type="entry name" value="Hemerythrin_metal-bd"/>
</dbReference>
<dbReference type="NCBIfam" id="TIGR02481">
    <property type="entry name" value="hemeryth_dom"/>
    <property type="match status" value="1"/>
</dbReference>
<dbReference type="RefSeq" id="WP_166935462.1">
    <property type="nucleotide sequence ID" value="NZ_BAAADD010000006.1"/>
</dbReference>
<dbReference type="EMBL" id="BAAADD010000006">
    <property type="protein sequence ID" value="GAA0575737.1"/>
    <property type="molecule type" value="Genomic_DNA"/>
</dbReference>
<comment type="caution">
    <text evidence="5">The sequence shown here is derived from an EMBL/GenBank/DDBJ whole genome shotgun (WGS) entry which is preliminary data.</text>
</comment>
<dbReference type="Proteomes" id="UP001499951">
    <property type="component" value="Unassembled WGS sequence"/>
</dbReference>
<keyword evidence="2" id="KW-0479">Metal-binding</keyword>
<gene>
    <name evidence="5" type="ORF">GCM10008942_25780</name>
</gene>
<accession>A0ABN1EVN5</accession>
<dbReference type="Gene3D" id="1.20.120.50">
    <property type="entry name" value="Hemerythrin-like"/>
    <property type="match status" value="1"/>
</dbReference>
<dbReference type="PANTHER" id="PTHR37164:SF1">
    <property type="entry name" value="BACTERIOHEMERYTHRIN"/>
    <property type="match status" value="1"/>
</dbReference>
<dbReference type="CDD" id="cd12107">
    <property type="entry name" value="Hemerythrin"/>
    <property type="match status" value="1"/>
</dbReference>
<name>A0ABN1EVN5_9PROT</name>
<evidence type="ECO:0000259" key="4">
    <source>
        <dbReference type="Pfam" id="PF01814"/>
    </source>
</evidence>
<dbReference type="Pfam" id="PF01814">
    <property type="entry name" value="Hemerythrin"/>
    <property type="match status" value="1"/>
</dbReference>
<feature type="domain" description="Hemerythrin-like" evidence="4">
    <location>
        <begin position="11"/>
        <end position="127"/>
    </location>
</feature>
<organism evidence="5 6">
    <name type="scientific">Rhizomicrobium electricum</name>
    <dbReference type="NCBI Taxonomy" id="480070"/>
    <lineage>
        <taxon>Bacteria</taxon>
        <taxon>Pseudomonadati</taxon>
        <taxon>Pseudomonadota</taxon>
        <taxon>Alphaproteobacteria</taxon>
        <taxon>Micropepsales</taxon>
        <taxon>Micropepsaceae</taxon>
        <taxon>Rhizomicrobium</taxon>
    </lineage>
</organism>
<evidence type="ECO:0000313" key="5">
    <source>
        <dbReference type="EMBL" id="GAA0575737.1"/>
    </source>
</evidence>
<dbReference type="InterPro" id="IPR035938">
    <property type="entry name" value="Hemerythrin-like_sf"/>
</dbReference>
<reference evidence="5 6" key="1">
    <citation type="journal article" date="2019" name="Int. J. Syst. Evol. Microbiol.">
        <title>The Global Catalogue of Microorganisms (GCM) 10K type strain sequencing project: providing services to taxonomists for standard genome sequencing and annotation.</title>
        <authorList>
            <consortium name="The Broad Institute Genomics Platform"/>
            <consortium name="The Broad Institute Genome Sequencing Center for Infectious Disease"/>
            <person name="Wu L."/>
            <person name="Ma J."/>
        </authorList>
    </citation>
    <scope>NUCLEOTIDE SEQUENCE [LARGE SCALE GENOMIC DNA]</scope>
    <source>
        <strain evidence="5 6">JCM 15089</strain>
    </source>
</reference>
<comment type="similarity">
    <text evidence="1">Belongs to the hemerythrin family.</text>
</comment>
<evidence type="ECO:0000313" key="6">
    <source>
        <dbReference type="Proteomes" id="UP001499951"/>
    </source>
</evidence>